<reference evidence="2" key="1">
    <citation type="submission" date="2016-06" db="EMBL/GenBank/DDBJ databases">
        <title>Draft Genome sequence of the fungus Inonotus baumii.</title>
        <authorList>
            <person name="Zhu H."/>
            <person name="Lin W."/>
        </authorList>
    </citation>
    <scope>NUCLEOTIDE SEQUENCE</scope>
    <source>
        <strain evidence="2">821</strain>
    </source>
</reference>
<evidence type="ECO:0008006" key="4">
    <source>
        <dbReference type="Google" id="ProtNLM"/>
    </source>
</evidence>
<dbReference type="Gene3D" id="1.20.1280.50">
    <property type="match status" value="1"/>
</dbReference>
<dbReference type="OrthoDB" id="3365698at2759"/>
<evidence type="ECO:0000256" key="1">
    <source>
        <dbReference type="SAM" id="MobiDB-lite"/>
    </source>
</evidence>
<evidence type="ECO:0000313" key="3">
    <source>
        <dbReference type="Proteomes" id="UP000757232"/>
    </source>
</evidence>
<dbReference type="Gene3D" id="3.80.10.10">
    <property type="entry name" value="Ribonuclease Inhibitor"/>
    <property type="match status" value="1"/>
</dbReference>
<organism evidence="2 3">
    <name type="scientific">Sanghuangporus baumii</name>
    <name type="common">Phellinus baumii</name>
    <dbReference type="NCBI Taxonomy" id="108892"/>
    <lineage>
        <taxon>Eukaryota</taxon>
        <taxon>Fungi</taxon>
        <taxon>Dikarya</taxon>
        <taxon>Basidiomycota</taxon>
        <taxon>Agaricomycotina</taxon>
        <taxon>Agaricomycetes</taxon>
        <taxon>Hymenochaetales</taxon>
        <taxon>Hymenochaetaceae</taxon>
        <taxon>Sanghuangporus</taxon>
    </lineage>
</organism>
<accession>A0A9Q5HSN7</accession>
<evidence type="ECO:0000313" key="2">
    <source>
        <dbReference type="EMBL" id="OCB85206.1"/>
    </source>
</evidence>
<comment type="caution">
    <text evidence="2">The sequence shown here is derived from an EMBL/GenBank/DDBJ whole genome shotgun (WGS) entry which is preliminary data.</text>
</comment>
<name>A0A9Q5HSN7_SANBA</name>
<dbReference type="InterPro" id="IPR032675">
    <property type="entry name" value="LRR_dom_sf"/>
</dbReference>
<feature type="compositionally biased region" description="Basic and acidic residues" evidence="1">
    <location>
        <begin position="18"/>
        <end position="29"/>
    </location>
</feature>
<dbReference type="AlphaFoldDB" id="A0A9Q5HSN7"/>
<sequence length="473" mass="52958">MSSPMELDEAPQQSMGPSEHDPGGREEEYLGRSGASLRIDLFSGKLPREIISEILSKACNVGNAADLSFESTTLMPLRLSHVSRLWRDVAVSTPGLWKHLQVVVKRAEINSVLELIKLWVPRRKRQPLKIDVFFRDERGPFIIYPEDSLNLFRVITKTAALLRKGVNYDLDRAYFESHVKAGSSGVLPFIEERYLWYCGADNAPSKEDSHKVPLMVRGVRRAIDEFGIGYHEPLTSSLTRLELQDTNGVTCLSTTELLIILAEFRQLRYLSVYLDHGDTPAEEQVIAINLLTFKLAWAYTTDPGELLDHLYAPSITEMELSGDVPGGAAWSNLFDFFERNRPPLTTLALEHFDATAAVTRLADCLALCGDLESLWLENCIVDDEFVAALGRRSVMAQNSVLSRLRIFGLVSADDVTGDCLVQTLRSADSTNLKEIFVFDCNGVLEEHCEAILEQFRDTALVETIMITPGEPFD</sequence>
<dbReference type="SUPFAM" id="SSF52047">
    <property type="entry name" value="RNI-like"/>
    <property type="match status" value="1"/>
</dbReference>
<gene>
    <name evidence="2" type="ORF">A7U60_g7832</name>
</gene>
<dbReference type="Proteomes" id="UP000757232">
    <property type="component" value="Unassembled WGS sequence"/>
</dbReference>
<dbReference type="EMBL" id="LNZH02000211">
    <property type="protein sequence ID" value="OCB85206.1"/>
    <property type="molecule type" value="Genomic_DNA"/>
</dbReference>
<feature type="region of interest" description="Disordered" evidence="1">
    <location>
        <begin position="1"/>
        <end position="29"/>
    </location>
</feature>
<keyword evidence="3" id="KW-1185">Reference proteome</keyword>
<protein>
    <recommendedName>
        <fullName evidence="4">F-box domain-containing protein</fullName>
    </recommendedName>
</protein>
<proteinExistence type="predicted"/>